<protein>
    <submittedName>
        <fullName evidence="1">DUF4390 domain-containing protein</fullName>
    </submittedName>
</protein>
<dbReference type="EMBL" id="JAGQHS010000007">
    <property type="protein sequence ID" value="MCA9754660.1"/>
    <property type="molecule type" value="Genomic_DNA"/>
</dbReference>
<sequence>MRRAGEHPDLALVASLVALLLLALLVVSPTAASASDFVVAVEGDSLAIDVRPLLGPGVLPGFVRERLDRGIPTTIGLQADLWKHRSTWFDEQVSRTIRHYRLSRDAWSGLYLLEGPDGTVGGDSMGAIIRLLSEEPIVLDVDRKTASKGGRYWVEVTAVTVPLSVQDLGEVEEWITGEIGGGSGSIFGVPGSLIRIIRDLTGLGDRRLSGKTNEFTMSLVAGDVVWVQPRD</sequence>
<dbReference type="Proteomes" id="UP000739538">
    <property type="component" value="Unassembled WGS sequence"/>
</dbReference>
<dbReference type="InterPro" id="IPR025500">
    <property type="entry name" value="DUF4390"/>
</dbReference>
<evidence type="ECO:0000313" key="1">
    <source>
        <dbReference type="EMBL" id="MCA9754660.1"/>
    </source>
</evidence>
<comment type="caution">
    <text evidence="1">The sequence shown here is derived from an EMBL/GenBank/DDBJ whole genome shotgun (WGS) entry which is preliminary data.</text>
</comment>
<evidence type="ECO:0000313" key="2">
    <source>
        <dbReference type="Proteomes" id="UP000739538"/>
    </source>
</evidence>
<accession>A0A956N8H9</accession>
<proteinExistence type="predicted"/>
<dbReference type="Pfam" id="PF14334">
    <property type="entry name" value="DUF4390"/>
    <property type="match status" value="1"/>
</dbReference>
<dbReference type="AlphaFoldDB" id="A0A956N8H9"/>
<name>A0A956N8H9_UNCEI</name>
<reference evidence="1" key="1">
    <citation type="submission" date="2020-04" db="EMBL/GenBank/DDBJ databases">
        <authorList>
            <person name="Zhang T."/>
        </authorList>
    </citation>
    <scope>NUCLEOTIDE SEQUENCE</scope>
    <source>
        <strain evidence="1">HKST-UBA02</strain>
    </source>
</reference>
<organism evidence="1 2">
    <name type="scientific">Eiseniibacteriota bacterium</name>
    <dbReference type="NCBI Taxonomy" id="2212470"/>
    <lineage>
        <taxon>Bacteria</taxon>
        <taxon>Candidatus Eiseniibacteriota</taxon>
    </lineage>
</organism>
<reference evidence="1" key="2">
    <citation type="journal article" date="2021" name="Microbiome">
        <title>Successional dynamics and alternative stable states in a saline activated sludge microbial community over 9 years.</title>
        <authorList>
            <person name="Wang Y."/>
            <person name="Ye J."/>
            <person name="Ju F."/>
            <person name="Liu L."/>
            <person name="Boyd J.A."/>
            <person name="Deng Y."/>
            <person name="Parks D.H."/>
            <person name="Jiang X."/>
            <person name="Yin X."/>
            <person name="Woodcroft B.J."/>
            <person name="Tyson G.W."/>
            <person name="Hugenholtz P."/>
            <person name="Polz M.F."/>
            <person name="Zhang T."/>
        </authorList>
    </citation>
    <scope>NUCLEOTIDE SEQUENCE</scope>
    <source>
        <strain evidence="1">HKST-UBA02</strain>
    </source>
</reference>
<gene>
    <name evidence="1" type="ORF">KDA27_02575</name>
</gene>